<dbReference type="Gene3D" id="3.40.50.2300">
    <property type="match status" value="1"/>
</dbReference>
<dbReference type="Pfam" id="PF00072">
    <property type="entry name" value="Response_reg"/>
    <property type="match status" value="1"/>
</dbReference>
<dbReference type="SMART" id="SM00342">
    <property type="entry name" value="HTH_ARAC"/>
    <property type="match status" value="1"/>
</dbReference>
<feature type="domain" description="Response regulatory" evidence="6">
    <location>
        <begin position="4"/>
        <end position="121"/>
    </location>
</feature>
<dbReference type="EMBL" id="QJKH01000002">
    <property type="protein sequence ID" value="PXX80983.1"/>
    <property type="molecule type" value="Genomic_DNA"/>
</dbReference>
<sequence>MKKTVLIVDKDKDILNLYKNMINWDEYGYEILATVDNEKNAISSYGEYLYDLVITDIDLREGNGLSFLSRIKKMYPSSRFVVISEKSDYETVRMAMKLGAYDYFVKSKLRFANFIDLLNELNEADYLIAYSDISIESDLQKLMGLIRDKQKIDEKRVLKAIDIDKLPILNNTYRMFLFRLDHVYNLFHTKIFGQDKDVLHNDISYELEKAFKNIPNVKILFSKKHSGIVLVPPYQLETYIEIAKSLLMNLESGTGFTFCITISDAVSGVSSFYSQYIKTLHYHNWKFYHGDSSVCVMEHVPDFNDVNRELIQNQIDFLTKVSVRDIHEILTCKDQLLHYFEMQHTDPEQIISLFMMILTLIEEKEAQHYKSGTCDFDSMRLVVSKCETLKQLSNELDTIFNTIANWIFDKTSRKYKKNVNKIILFVEQHINEKITLEMIAKHLGISEIHVSRIFKAETGKNLIQYINEQKIQRAIELMEHSNMKIKDVAEAVGFEDQLYFNKVFKKIIGISPSKYRSKAVD</sequence>
<dbReference type="Pfam" id="PF12833">
    <property type="entry name" value="HTH_18"/>
    <property type="match status" value="1"/>
</dbReference>
<proteinExistence type="predicted"/>
<name>A0A318L660_9FIRM</name>
<evidence type="ECO:0000256" key="3">
    <source>
        <dbReference type="ARBA" id="ARBA00023163"/>
    </source>
</evidence>
<feature type="modified residue" description="4-aspartylphosphate" evidence="4">
    <location>
        <position position="56"/>
    </location>
</feature>
<dbReference type="SUPFAM" id="SSF52172">
    <property type="entry name" value="CheY-like"/>
    <property type="match status" value="1"/>
</dbReference>
<keyword evidence="4" id="KW-0597">Phosphoprotein</keyword>
<accession>A0A318L660</accession>
<dbReference type="PRINTS" id="PR00032">
    <property type="entry name" value="HTHARAC"/>
</dbReference>
<evidence type="ECO:0000256" key="1">
    <source>
        <dbReference type="ARBA" id="ARBA00023015"/>
    </source>
</evidence>
<dbReference type="GO" id="GO:0003700">
    <property type="term" value="F:DNA-binding transcription factor activity"/>
    <property type="evidence" value="ECO:0007669"/>
    <property type="project" value="InterPro"/>
</dbReference>
<reference evidence="8 9" key="1">
    <citation type="submission" date="2018-05" db="EMBL/GenBank/DDBJ databases">
        <title>Genomic Encyclopedia of Type Strains, Phase IV (KMG-IV): sequencing the most valuable type-strain genomes for metagenomic binning, comparative biology and taxonomic classification.</title>
        <authorList>
            <person name="Goeker M."/>
        </authorList>
    </citation>
    <scope>NUCLEOTIDE SEQUENCE [LARGE SCALE GENOMIC DNA]</scope>
    <source>
        <strain evidence="8 9">JC118</strain>
    </source>
</reference>
<dbReference type="SUPFAM" id="SSF46689">
    <property type="entry name" value="Homeodomain-like"/>
    <property type="match status" value="2"/>
</dbReference>
<organism evidence="8 9">
    <name type="scientific">Dielma fastidiosa</name>
    <dbReference type="NCBI Taxonomy" id="1034346"/>
    <lineage>
        <taxon>Bacteria</taxon>
        <taxon>Bacillati</taxon>
        <taxon>Bacillota</taxon>
        <taxon>Erysipelotrichia</taxon>
        <taxon>Erysipelotrichales</taxon>
        <taxon>Erysipelotrichaceae</taxon>
        <taxon>Dielma</taxon>
    </lineage>
</organism>
<gene>
    <name evidence="8" type="ORF">DES51_102101</name>
    <name evidence="7" type="ORF">MQE39_12975</name>
</gene>
<dbReference type="InterPro" id="IPR009057">
    <property type="entry name" value="Homeodomain-like_sf"/>
</dbReference>
<dbReference type="InterPro" id="IPR011006">
    <property type="entry name" value="CheY-like_superfamily"/>
</dbReference>
<dbReference type="GeneID" id="94441201"/>
<dbReference type="InterPro" id="IPR018060">
    <property type="entry name" value="HTH_AraC"/>
</dbReference>
<dbReference type="PANTHER" id="PTHR43280:SF2">
    <property type="entry name" value="HTH-TYPE TRANSCRIPTIONAL REGULATOR EXSA"/>
    <property type="match status" value="1"/>
</dbReference>
<dbReference type="InterPro" id="IPR001789">
    <property type="entry name" value="Sig_transdc_resp-reg_receiver"/>
</dbReference>
<dbReference type="AlphaFoldDB" id="A0A318L660"/>
<dbReference type="InterPro" id="IPR020449">
    <property type="entry name" value="Tscrpt_reg_AraC-type_HTH"/>
</dbReference>
<dbReference type="Proteomes" id="UP000247612">
    <property type="component" value="Unassembled WGS sequence"/>
</dbReference>
<evidence type="ECO:0000259" key="6">
    <source>
        <dbReference type="PROSITE" id="PS50110"/>
    </source>
</evidence>
<dbReference type="GO" id="GO:0043565">
    <property type="term" value="F:sequence-specific DNA binding"/>
    <property type="evidence" value="ECO:0007669"/>
    <property type="project" value="InterPro"/>
</dbReference>
<dbReference type="EMBL" id="JALDAW010000022">
    <property type="protein sequence ID" value="MDY5169025.1"/>
    <property type="molecule type" value="Genomic_DNA"/>
</dbReference>
<keyword evidence="2" id="KW-0238">DNA-binding</keyword>
<dbReference type="PROSITE" id="PS00041">
    <property type="entry name" value="HTH_ARAC_FAMILY_1"/>
    <property type="match status" value="1"/>
</dbReference>
<dbReference type="PROSITE" id="PS01124">
    <property type="entry name" value="HTH_ARAC_FAMILY_2"/>
    <property type="match status" value="1"/>
</dbReference>
<dbReference type="InterPro" id="IPR018062">
    <property type="entry name" value="HTH_AraC-typ_CS"/>
</dbReference>
<evidence type="ECO:0000256" key="4">
    <source>
        <dbReference type="PROSITE-ProRule" id="PRU00169"/>
    </source>
</evidence>
<keyword evidence="3" id="KW-0804">Transcription</keyword>
<reference evidence="7" key="2">
    <citation type="submission" date="2022-03" db="EMBL/GenBank/DDBJ databases">
        <title>First case of bacteraemia caused by Dielma fastidiosa in a patient hospitalised with diverticulitis.</title>
        <authorList>
            <person name="Forman-Ankjaer B."/>
            <person name="Hvid-Jensen F."/>
            <person name="Kobel C.M."/>
            <person name="Greve T."/>
        </authorList>
    </citation>
    <scope>NUCLEOTIDE SEQUENCE</scope>
    <source>
        <strain evidence="7">AUH_DF_2021</strain>
    </source>
</reference>
<protein>
    <submittedName>
        <fullName evidence="8">AraC family two component transcriptional regulator</fullName>
    </submittedName>
    <submittedName>
        <fullName evidence="7">Helix-turn-helix domain-containing protein</fullName>
    </submittedName>
</protein>
<dbReference type="OrthoDB" id="9794370at2"/>
<dbReference type="RefSeq" id="WP_022938747.1">
    <property type="nucleotide sequence ID" value="NZ_BAABZA010000002.1"/>
</dbReference>
<evidence type="ECO:0000313" key="8">
    <source>
        <dbReference type="EMBL" id="PXX80983.1"/>
    </source>
</evidence>
<evidence type="ECO:0000313" key="9">
    <source>
        <dbReference type="Proteomes" id="UP000247612"/>
    </source>
</evidence>
<feature type="domain" description="HTH araC/xylS-type" evidence="5">
    <location>
        <begin position="420"/>
        <end position="518"/>
    </location>
</feature>
<keyword evidence="1" id="KW-0805">Transcription regulation</keyword>
<dbReference type="PANTHER" id="PTHR43280">
    <property type="entry name" value="ARAC-FAMILY TRANSCRIPTIONAL REGULATOR"/>
    <property type="match status" value="1"/>
</dbReference>
<evidence type="ECO:0000313" key="7">
    <source>
        <dbReference type="EMBL" id="MDY5169025.1"/>
    </source>
</evidence>
<dbReference type="PROSITE" id="PS50110">
    <property type="entry name" value="RESPONSE_REGULATORY"/>
    <property type="match status" value="1"/>
</dbReference>
<dbReference type="SMART" id="SM00448">
    <property type="entry name" value="REC"/>
    <property type="match status" value="1"/>
</dbReference>
<dbReference type="Proteomes" id="UP001276902">
    <property type="component" value="Unassembled WGS sequence"/>
</dbReference>
<dbReference type="Gene3D" id="1.10.10.60">
    <property type="entry name" value="Homeodomain-like"/>
    <property type="match status" value="2"/>
</dbReference>
<keyword evidence="9" id="KW-1185">Reference proteome</keyword>
<dbReference type="STRING" id="1034346.GCA_000313565_02462"/>
<dbReference type="GO" id="GO:0000160">
    <property type="term" value="P:phosphorelay signal transduction system"/>
    <property type="evidence" value="ECO:0007669"/>
    <property type="project" value="InterPro"/>
</dbReference>
<evidence type="ECO:0000256" key="2">
    <source>
        <dbReference type="ARBA" id="ARBA00023125"/>
    </source>
</evidence>
<evidence type="ECO:0000259" key="5">
    <source>
        <dbReference type="PROSITE" id="PS01124"/>
    </source>
</evidence>
<comment type="caution">
    <text evidence="8">The sequence shown here is derived from an EMBL/GenBank/DDBJ whole genome shotgun (WGS) entry which is preliminary data.</text>
</comment>